<dbReference type="RefSeq" id="WP_060940112.1">
    <property type="nucleotide sequence ID" value="NZ_KQ957195.1"/>
</dbReference>
<sequence length="271" mass="31579">MKTKLKITKNRFLIVFIIGTMILALVRIVFPSIVEKKYNDQIAENEDSINIQIIPQFNKQNAESVNIYRQSNVLSRQSSLFFDADHKIRENKILGVVSYEKSFPDSQNVQFTSALRYGVNPVMNRIDAENRKKELVYMAASPYYDVKKLSNSIPYLVPRAAILLQDIGRNFMDSLQIKKIPLNKFLVTSVLRTKEDVEKLRRHNGNATENSCHLHGTTFDIAYNKYSSITRPVRDDTLKWVLSEVLNDLRRQERCYIKYEKHQGCFHITVR</sequence>
<dbReference type="PATRIC" id="fig|28128.5.peg.372"/>
<evidence type="ECO:0000313" key="3">
    <source>
        <dbReference type="Proteomes" id="UP000070533"/>
    </source>
</evidence>
<evidence type="ECO:0000256" key="1">
    <source>
        <dbReference type="SAM" id="Phobius"/>
    </source>
</evidence>
<dbReference type="EMBL" id="LRQG01000016">
    <property type="protein sequence ID" value="KXA43627.1"/>
    <property type="molecule type" value="Genomic_DNA"/>
</dbReference>
<evidence type="ECO:0000313" key="2">
    <source>
        <dbReference type="EMBL" id="KXA43627.1"/>
    </source>
</evidence>
<dbReference type="Proteomes" id="UP000070533">
    <property type="component" value="Unassembled WGS sequence"/>
</dbReference>
<dbReference type="eggNOG" id="ENOG502ZX6Q">
    <property type="taxonomic scope" value="Bacteria"/>
</dbReference>
<dbReference type="Pfam" id="PF18979">
    <property type="entry name" value="DUF5715"/>
    <property type="match status" value="1"/>
</dbReference>
<keyword evidence="3" id="KW-1185">Reference proteome</keyword>
<accession>A0A133QL87</accession>
<proteinExistence type="predicted"/>
<gene>
    <name evidence="2" type="ORF">HMPREF3226_00374</name>
</gene>
<keyword evidence="1" id="KW-1133">Transmembrane helix</keyword>
<organism evidence="2 3">
    <name type="scientific">Prevotella corporis</name>
    <dbReference type="NCBI Taxonomy" id="28128"/>
    <lineage>
        <taxon>Bacteria</taxon>
        <taxon>Pseudomonadati</taxon>
        <taxon>Bacteroidota</taxon>
        <taxon>Bacteroidia</taxon>
        <taxon>Bacteroidales</taxon>
        <taxon>Prevotellaceae</taxon>
        <taxon>Prevotella</taxon>
    </lineage>
</organism>
<keyword evidence="1" id="KW-0472">Membrane</keyword>
<reference evidence="3" key="1">
    <citation type="submission" date="2016-01" db="EMBL/GenBank/DDBJ databases">
        <authorList>
            <person name="Mitreva M."/>
            <person name="Pepin K.H."/>
            <person name="Mihindukulasuriya K.A."/>
            <person name="Fulton R."/>
            <person name="Fronick C."/>
            <person name="O'Laughlin M."/>
            <person name="Miner T."/>
            <person name="Herter B."/>
            <person name="Rosa B.A."/>
            <person name="Cordes M."/>
            <person name="Tomlinson C."/>
            <person name="Wollam A."/>
            <person name="Palsikar V.B."/>
            <person name="Mardis E.R."/>
            <person name="Wilson R.K."/>
        </authorList>
    </citation>
    <scope>NUCLEOTIDE SEQUENCE [LARGE SCALE GENOMIC DNA]</scope>
    <source>
        <strain evidence="3">MJR7716</strain>
    </source>
</reference>
<dbReference type="InterPro" id="IPR043769">
    <property type="entry name" value="DUF5715"/>
</dbReference>
<keyword evidence="1" id="KW-0812">Transmembrane</keyword>
<dbReference type="STRING" id="28128.HMPREF3226_00374"/>
<dbReference type="AlphaFoldDB" id="A0A133QL87"/>
<feature type="transmembrane region" description="Helical" evidence="1">
    <location>
        <begin position="12"/>
        <end position="30"/>
    </location>
</feature>
<name>A0A133QL87_9BACT</name>
<dbReference type="OrthoDB" id="1523789at2"/>
<protein>
    <submittedName>
        <fullName evidence="2">Uncharacterized protein</fullName>
    </submittedName>
</protein>
<comment type="caution">
    <text evidence="2">The sequence shown here is derived from an EMBL/GenBank/DDBJ whole genome shotgun (WGS) entry which is preliminary data.</text>
</comment>